<keyword evidence="2 5" id="KW-0812">Transmembrane</keyword>
<keyword evidence="3 5" id="KW-1133">Transmembrane helix</keyword>
<reference evidence="7 8" key="1">
    <citation type="submission" date="2024-09" db="EMBL/GenBank/DDBJ databases">
        <authorList>
            <person name="Sun Q."/>
            <person name="Mori K."/>
        </authorList>
    </citation>
    <scope>NUCLEOTIDE SEQUENCE [LARGE SCALE GENOMIC DNA]</scope>
    <source>
        <strain evidence="7 8">TBRC 3947</strain>
    </source>
</reference>
<comment type="caution">
    <text evidence="7">The sequence shown here is derived from an EMBL/GenBank/DDBJ whole genome shotgun (WGS) entry which is preliminary data.</text>
</comment>
<feature type="transmembrane region" description="Helical" evidence="5">
    <location>
        <begin position="148"/>
        <end position="172"/>
    </location>
</feature>
<evidence type="ECO:0000256" key="2">
    <source>
        <dbReference type="ARBA" id="ARBA00022692"/>
    </source>
</evidence>
<evidence type="ECO:0000256" key="4">
    <source>
        <dbReference type="ARBA" id="ARBA00023136"/>
    </source>
</evidence>
<protein>
    <submittedName>
        <fullName evidence="7">MauE/DoxX family redox-associated membrane protein</fullName>
    </submittedName>
</protein>
<evidence type="ECO:0000256" key="3">
    <source>
        <dbReference type="ARBA" id="ARBA00022989"/>
    </source>
</evidence>
<accession>A0ABV6M9J7</accession>
<evidence type="ECO:0000256" key="1">
    <source>
        <dbReference type="ARBA" id="ARBA00004141"/>
    </source>
</evidence>
<evidence type="ECO:0000259" key="6">
    <source>
        <dbReference type="Pfam" id="PF07291"/>
    </source>
</evidence>
<dbReference type="Pfam" id="PF07291">
    <property type="entry name" value="MauE"/>
    <property type="match status" value="1"/>
</dbReference>
<feature type="domain" description="Methylamine utilisation protein MauE" evidence="6">
    <location>
        <begin position="1"/>
        <end position="134"/>
    </location>
</feature>
<name>A0ABV6M9J7_9ACTN</name>
<gene>
    <name evidence="7" type="ORF">ACFFIA_27510</name>
</gene>
<evidence type="ECO:0000256" key="5">
    <source>
        <dbReference type="SAM" id="Phobius"/>
    </source>
</evidence>
<dbReference type="InterPro" id="IPR009908">
    <property type="entry name" value="Methylamine_util_MauE"/>
</dbReference>
<keyword evidence="4 5" id="KW-0472">Membrane</keyword>
<comment type="subcellular location">
    <subcellularLocation>
        <location evidence="1">Membrane</location>
        <topology evidence="1">Multi-pass membrane protein</topology>
    </subcellularLocation>
</comment>
<sequence length="175" mass="17971">MEYVVVGLRSLIVLVFVVSAASKVRGRRAYAEFVTATGRLSPRRVSVATARRLATGVVAAELATVMLVLVPRTATMGFAVAATLLLAFTGAILLALRRGERAPCRCFGSAEQPLGYPQVARNLLLLAACTLGLAGGQLVVASPSPGGALLAVAAGALAATLVAVFDDLVALFRPP</sequence>
<keyword evidence="8" id="KW-1185">Reference proteome</keyword>
<feature type="transmembrane region" description="Helical" evidence="5">
    <location>
        <begin position="53"/>
        <end position="70"/>
    </location>
</feature>
<feature type="transmembrane region" description="Helical" evidence="5">
    <location>
        <begin position="123"/>
        <end position="142"/>
    </location>
</feature>
<feature type="transmembrane region" description="Helical" evidence="5">
    <location>
        <begin position="6"/>
        <end position="24"/>
    </location>
</feature>
<feature type="transmembrane region" description="Helical" evidence="5">
    <location>
        <begin position="76"/>
        <end position="96"/>
    </location>
</feature>
<evidence type="ECO:0000313" key="7">
    <source>
        <dbReference type="EMBL" id="MFC0531396.1"/>
    </source>
</evidence>
<dbReference type="EMBL" id="JBHLUH010000059">
    <property type="protein sequence ID" value="MFC0531396.1"/>
    <property type="molecule type" value="Genomic_DNA"/>
</dbReference>
<evidence type="ECO:0000313" key="8">
    <source>
        <dbReference type="Proteomes" id="UP001589867"/>
    </source>
</evidence>
<proteinExistence type="predicted"/>
<organism evidence="7 8">
    <name type="scientific">Phytohabitans kaempferiae</name>
    <dbReference type="NCBI Taxonomy" id="1620943"/>
    <lineage>
        <taxon>Bacteria</taxon>
        <taxon>Bacillati</taxon>
        <taxon>Actinomycetota</taxon>
        <taxon>Actinomycetes</taxon>
        <taxon>Micromonosporales</taxon>
        <taxon>Micromonosporaceae</taxon>
    </lineage>
</organism>
<dbReference type="RefSeq" id="WP_377255747.1">
    <property type="nucleotide sequence ID" value="NZ_JBHLUH010000059.1"/>
</dbReference>
<dbReference type="Proteomes" id="UP001589867">
    <property type="component" value="Unassembled WGS sequence"/>
</dbReference>